<dbReference type="OrthoDB" id="1723809at2759"/>
<dbReference type="AlphaFoldDB" id="A0A1G4K8J0"/>
<comment type="similarity">
    <text evidence="1">Belongs to the metallo-dependent hydrolases superfamily. Adenosine and AMP deaminases family.</text>
</comment>
<reference evidence="4" key="1">
    <citation type="submission" date="2016-03" db="EMBL/GenBank/DDBJ databases">
        <authorList>
            <person name="Devillers Hugo."/>
        </authorList>
    </citation>
    <scope>NUCLEOTIDE SEQUENCE [LARGE SCALE GENOMIC DNA]</scope>
</reference>
<evidence type="ECO:0000313" key="3">
    <source>
        <dbReference type="EMBL" id="SCV00282.1"/>
    </source>
</evidence>
<dbReference type="Pfam" id="PF19326">
    <property type="entry name" value="AMP_deaminase"/>
    <property type="match status" value="1"/>
</dbReference>
<dbReference type="PANTHER" id="PTHR11359:SF7">
    <property type="entry name" value="INACTIVE DEAMINASE YBR284W-RELATED"/>
    <property type="match status" value="1"/>
</dbReference>
<dbReference type="EMBL" id="LT598452">
    <property type="protein sequence ID" value="SCV00282.1"/>
    <property type="molecule type" value="Genomic_DNA"/>
</dbReference>
<name>A0A1G4K8J0_9SACH</name>
<dbReference type="SUPFAM" id="SSF51556">
    <property type="entry name" value="Metallo-dependent hydrolases"/>
    <property type="match status" value="1"/>
</dbReference>
<gene>
    <name evidence="3" type="ORF">LANO_0F06106G</name>
</gene>
<evidence type="ECO:0000313" key="4">
    <source>
        <dbReference type="Proteomes" id="UP000189911"/>
    </source>
</evidence>
<dbReference type="Gene3D" id="3.20.20.140">
    <property type="entry name" value="Metal-dependent hydrolases"/>
    <property type="match status" value="2"/>
</dbReference>
<dbReference type="GO" id="GO:0032264">
    <property type="term" value="P:IMP salvage"/>
    <property type="evidence" value="ECO:0007669"/>
    <property type="project" value="InterPro"/>
</dbReference>
<feature type="region of interest" description="Disordered" evidence="2">
    <location>
        <begin position="1"/>
        <end position="22"/>
    </location>
</feature>
<dbReference type="GO" id="GO:0005829">
    <property type="term" value="C:cytosol"/>
    <property type="evidence" value="ECO:0007669"/>
    <property type="project" value="TreeGrafter"/>
</dbReference>
<evidence type="ECO:0000256" key="1">
    <source>
        <dbReference type="ARBA" id="ARBA00006676"/>
    </source>
</evidence>
<organism evidence="3 4">
    <name type="scientific">Lachancea nothofagi CBS 11611</name>
    <dbReference type="NCBI Taxonomy" id="1266666"/>
    <lineage>
        <taxon>Eukaryota</taxon>
        <taxon>Fungi</taxon>
        <taxon>Dikarya</taxon>
        <taxon>Ascomycota</taxon>
        <taxon>Saccharomycotina</taxon>
        <taxon>Saccharomycetes</taxon>
        <taxon>Saccharomycetales</taxon>
        <taxon>Saccharomycetaceae</taxon>
        <taxon>Lachancea</taxon>
    </lineage>
</organism>
<evidence type="ECO:0000256" key="2">
    <source>
        <dbReference type="SAM" id="MobiDB-lite"/>
    </source>
</evidence>
<dbReference type="InterPro" id="IPR006329">
    <property type="entry name" value="AMPD"/>
</dbReference>
<accession>A0A1G4K8J0</accession>
<proteinExistence type="inferred from homology"/>
<dbReference type="InterPro" id="IPR032466">
    <property type="entry name" value="Metal_Hydrolase"/>
</dbReference>
<dbReference type="GO" id="GO:0003876">
    <property type="term" value="F:AMP deaminase activity"/>
    <property type="evidence" value="ECO:0007669"/>
    <property type="project" value="InterPro"/>
</dbReference>
<dbReference type="Proteomes" id="UP000189911">
    <property type="component" value="Chromosome F"/>
</dbReference>
<protein>
    <submittedName>
        <fullName evidence="3">LANO_0F06106g1_1</fullName>
    </submittedName>
</protein>
<dbReference type="PANTHER" id="PTHR11359">
    <property type="entry name" value="AMP DEAMINASE"/>
    <property type="match status" value="1"/>
</dbReference>
<sequence length="790" mass="91878">MIKTYRRPSLVYDDDDEPKDARKFRTPSQVVGATLDNTDLVALTTSFDRQITEGHPMYFDQNEGLDTSQRDEFDSGAGPLLQTKGSSLDCDRGVIIETVEKLRTAYLQESAQNAALNLKYDKDAWFLYPKPLPKFWKFEKDKRLQDRPAGTTLKGYFGTRASDDDARVAEKVKLHYTGQFFELSHYTQEFKKFVNLEGASSSSVLHPYDDIKASILPISSFGEHFEKLAGYIESEEFNFLAVKRTEYLLHRFHLFQQLQGCAEVRETRLVPHRDFYNIRKVDQNYILSGCFSQRQLNEFIWEKLNLEPDRIIYKDLHGNEFKLRQIFCDGADAKCNEDASIGLKAVDDIFLDWYQTIYLSGMHLTGSHSLQGQNLKFYLIAQTFMEFDNYIAGEYFAELVIKYVIQSFEKSKYQLAQLSVDFQFTGDWWTKFCTWVTKWKLVSYNIRWNIRFSRNYTKLHDIGLVRSFQDYLDYIFQPLFSFEAQQDMKLQYVLSTICCFDVVADESDDYLWKSFKDPQSTIPVEWCATGDNPPLAYYTFYIYQYLRSLNQERKRRKQNTITLRNYCPASRSRVSQFRQGVSITEQLESLICNILLCGGGLLQAEQLWDASPAILYLYYLFQIPVVVSPLSSVSLTRELGQSSRIERSPTVNRDVTAHSAKSYTGNPFMDMHKMGLKVILSSSSVLFNCSYTMEPIIEEYSVAASIHLLSSADMCELVRDSVLTSGYEGFYKAHWNGIGLTKTSFFNEKIGCTDLWYDLELDTCYKHNVPTTRRLYRRDCLIREWHFVRA</sequence>
<keyword evidence="4" id="KW-1185">Reference proteome</keyword>